<keyword evidence="4" id="KW-0812">Transmembrane</keyword>
<evidence type="ECO:0000256" key="4">
    <source>
        <dbReference type="ARBA" id="ARBA00022692"/>
    </source>
</evidence>
<accession>A0A1H1NSY6</accession>
<dbReference type="GO" id="GO:0005886">
    <property type="term" value="C:plasma membrane"/>
    <property type="evidence" value="ECO:0007669"/>
    <property type="project" value="UniProtKB-SubCell"/>
</dbReference>
<evidence type="ECO:0000256" key="5">
    <source>
        <dbReference type="ARBA" id="ARBA00022989"/>
    </source>
</evidence>
<dbReference type="PANTHER" id="PTHR32089:SF70">
    <property type="entry name" value="ENERGY TAXIS MODULATING METHYL ACCEPTING SENSORY TRANSDUCER"/>
    <property type="match status" value="1"/>
</dbReference>
<keyword evidence="3" id="KW-0488">Methylation</keyword>
<keyword evidence="5" id="KW-1133">Transmembrane helix</keyword>
<dbReference type="OrthoDB" id="9808588at2"/>
<comment type="subcellular location">
    <subcellularLocation>
        <location evidence="1">Cell membrane</location>
    </subcellularLocation>
</comment>
<dbReference type="Pfam" id="PF13682">
    <property type="entry name" value="CZB"/>
    <property type="match status" value="1"/>
</dbReference>
<evidence type="ECO:0000256" key="3">
    <source>
        <dbReference type="ARBA" id="ARBA00022481"/>
    </source>
</evidence>
<keyword evidence="2" id="KW-1003">Cell membrane</keyword>
<evidence type="ECO:0000256" key="1">
    <source>
        <dbReference type="ARBA" id="ARBA00004236"/>
    </source>
</evidence>
<proteinExistence type="predicted"/>
<dbReference type="STRING" id="1392877.SAMN05216221_0883"/>
<evidence type="ECO:0000256" key="2">
    <source>
        <dbReference type="ARBA" id="ARBA00022475"/>
    </source>
</evidence>
<reference evidence="12" key="1">
    <citation type="submission" date="2016-10" db="EMBL/GenBank/DDBJ databases">
        <authorList>
            <person name="Varghese N."/>
            <person name="Submissions S."/>
        </authorList>
    </citation>
    <scope>NUCLEOTIDE SEQUENCE [LARGE SCALE GENOMIC DNA]</scope>
    <source>
        <strain evidence="12">KCTC 32247</strain>
    </source>
</reference>
<dbReference type="PROSITE" id="PS50111">
    <property type="entry name" value="CHEMOTAXIS_TRANSDUC_2"/>
    <property type="match status" value="1"/>
</dbReference>
<evidence type="ECO:0000256" key="6">
    <source>
        <dbReference type="ARBA" id="ARBA00023136"/>
    </source>
</evidence>
<evidence type="ECO:0000313" key="12">
    <source>
        <dbReference type="Proteomes" id="UP000243359"/>
    </source>
</evidence>
<feature type="coiled-coil region" evidence="9">
    <location>
        <begin position="10"/>
        <end position="82"/>
    </location>
</feature>
<evidence type="ECO:0000256" key="7">
    <source>
        <dbReference type="ARBA" id="ARBA00023224"/>
    </source>
</evidence>
<dbReference type="AlphaFoldDB" id="A0A1H1NSY6"/>
<dbReference type="InterPro" id="IPR025991">
    <property type="entry name" value="Chemoreceptor_zinc-bind_dom"/>
</dbReference>
<dbReference type="SUPFAM" id="SSF58104">
    <property type="entry name" value="Methyl-accepting chemotaxis protein (MCP) signaling domain"/>
    <property type="match status" value="1"/>
</dbReference>
<evidence type="ECO:0000256" key="9">
    <source>
        <dbReference type="SAM" id="Coils"/>
    </source>
</evidence>
<dbReference type="PANTHER" id="PTHR32089">
    <property type="entry name" value="METHYL-ACCEPTING CHEMOTAXIS PROTEIN MCPB"/>
    <property type="match status" value="1"/>
</dbReference>
<keyword evidence="12" id="KW-1185">Reference proteome</keyword>
<dbReference type="Pfam" id="PF00015">
    <property type="entry name" value="MCPsignal"/>
    <property type="match status" value="1"/>
</dbReference>
<sequence length="350" mass="38286">MMIFARRKQAAQQEAAEQQAHKLLEDLQQLEQQLLSADQARDGLSHVYASHLRGAGMLEVVRQSIAERAEALVEERKELKKLDDVFGDARSAVSALDSRSRRISEHADSSARSAEVLDQAAGGIKGLVENIQKITDQTNLLALNAAIEAARAGEAGRGFAVVAGEVRQLAQRAAVASAQIDELVQEIVGEIASIRAAVLLTQDSATEVSASSVQINEVVGTMIERSEHLQGIIRQTTTTSFLNATKLDHAVWKNQVYRHIHNAEFAAQLTCHSECRLGKWYFQGYGARHYAHLHSFQALDAPHREVHEAGLRALQAGQAGDSAAMREALEQMEDASMQVVGCIDQLMRQL</sequence>
<keyword evidence="11" id="KW-0675">Receptor</keyword>
<dbReference type="Gene3D" id="1.20.120.30">
    <property type="entry name" value="Aspartate receptor, ligand-binding domain"/>
    <property type="match status" value="1"/>
</dbReference>
<keyword evidence="7 8" id="KW-0807">Transducer</keyword>
<keyword evidence="9" id="KW-0175">Coiled coil</keyword>
<evidence type="ECO:0000259" key="10">
    <source>
        <dbReference type="PROSITE" id="PS50111"/>
    </source>
</evidence>
<dbReference type="GO" id="GO:0007165">
    <property type="term" value="P:signal transduction"/>
    <property type="evidence" value="ECO:0007669"/>
    <property type="project" value="UniProtKB-KW"/>
</dbReference>
<evidence type="ECO:0000256" key="8">
    <source>
        <dbReference type="PROSITE-ProRule" id="PRU00284"/>
    </source>
</evidence>
<organism evidence="11 12">
    <name type="scientific">Pseudomonas oryzae</name>
    <dbReference type="NCBI Taxonomy" id="1392877"/>
    <lineage>
        <taxon>Bacteria</taxon>
        <taxon>Pseudomonadati</taxon>
        <taxon>Pseudomonadota</taxon>
        <taxon>Gammaproteobacteria</taxon>
        <taxon>Pseudomonadales</taxon>
        <taxon>Pseudomonadaceae</taxon>
        <taxon>Pseudomonas</taxon>
    </lineage>
</organism>
<dbReference type="Proteomes" id="UP000243359">
    <property type="component" value="Chromosome I"/>
</dbReference>
<dbReference type="InterPro" id="IPR004089">
    <property type="entry name" value="MCPsignal_dom"/>
</dbReference>
<dbReference type="SMART" id="SM00283">
    <property type="entry name" value="MA"/>
    <property type="match status" value="1"/>
</dbReference>
<keyword evidence="6" id="KW-0472">Membrane</keyword>
<feature type="domain" description="Methyl-accepting transducer" evidence="10">
    <location>
        <begin position="55"/>
        <end position="250"/>
    </location>
</feature>
<dbReference type="GO" id="GO:0006935">
    <property type="term" value="P:chemotaxis"/>
    <property type="evidence" value="ECO:0007669"/>
    <property type="project" value="UniProtKB-ARBA"/>
</dbReference>
<gene>
    <name evidence="11" type="ORF">SAMN05216221_0883</name>
</gene>
<name>A0A1H1NSY6_9PSED</name>
<dbReference type="Gene3D" id="6.10.250.3200">
    <property type="match status" value="1"/>
</dbReference>
<evidence type="ECO:0000313" key="11">
    <source>
        <dbReference type="EMBL" id="SDS02088.1"/>
    </source>
</evidence>
<protein>
    <submittedName>
        <fullName evidence="11">Chemoreceptor zinc-binding domain-containing protein</fullName>
    </submittedName>
</protein>
<dbReference type="EMBL" id="LT629751">
    <property type="protein sequence ID" value="SDS02088.1"/>
    <property type="molecule type" value="Genomic_DNA"/>
</dbReference>